<comment type="caution">
    <text evidence="1">The sequence shown here is derived from an EMBL/GenBank/DDBJ whole genome shotgun (WGS) entry which is preliminary data.</text>
</comment>
<dbReference type="InterPro" id="IPR013433">
    <property type="entry name" value="PHA_gran_rgn"/>
</dbReference>
<protein>
    <recommendedName>
        <fullName evidence="3">Polyhydroxyalkanoic acid synthase</fullName>
    </recommendedName>
</protein>
<dbReference type="Proteomes" id="UP000252558">
    <property type="component" value="Unassembled WGS sequence"/>
</dbReference>
<evidence type="ECO:0008006" key="3">
    <source>
        <dbReference type="Google" id="ProtNLM"/>
    </source>
</evidence>
<organism evidence="1 2">
    <name type="scientific">Corallincola holothuriorum</name>
    <dbReference type="NCBI Taxonomy" id="2282215"/>
    <lineage>
        <taxon>Bacteria</taxon>
        <taxon>Pseudomonadati</taxon>
        <taxon>Pseudomonadota</taxon>
        <taxon>Gammaproteobacteria</taxon>
        <taxon>Alteromonadales</taxon>
        <taxon>Psychromonadaceae</taxon>
        <taxon>Corallincola</taxon>
    </lineage>
</organism>
<evidence type="ECO:0000313" key="1">
    <source>
        <dbReference type="EMBL" id="RCU52874.1"/>
    </source>
</evidence>
<evidence type="ECO:0000313" key="2">
    <source>
        <dbReference type="Proteomes" id="UP000252558"/>
    </source>
</evidence>
<dbReference type="Pfam" id="PF09650">
    <property type="entry name" value="PHA_gran_rgn"/>
    <property type="match status" value="1"/>
</dbReference>
<gene>
    <name evidence="1" type="ORF">DU002_02610</name>
</gene>
<reference evidence="1 2" key="1">
    <citation type="submission" date="2018-07" db="EMBL/GenBank/DDBJ databases">
        <title>Corallincola holothuriorum sp. nov., a new facultative anaerobe isolated from sea cucumber Apostichopus japonicus.</title>
        <authorList>
            <person name="Xia H."/>
        </authorList>
    </citation>
    <scope>NUCLEOTIDE SEQUENCE [LARGE SCALE GENOMIC DNA]</scope>
    <source>
        <strain evidence="1 2">C4</strain>
    </source>
</reference>
<proteinExistence type="predicted"/>
<sequence length="92" mass="10539">MAAILLVRAHDLGHDKVRELSEKVADKLAEKYGIEWQWQEELLIFTHDGGADGHLRPTEHQLEISIKLGFMLSLFKDSIETSINEQLDRLLS</sequence>
<dbReference type="OrthoDB" id="287584at2"/>
<accession>A0A368NT25</accession>
<dbReference type="NCBIfam" id="TIGR02610">
    <property type="entry name" value="PHA_gran_rgn"/>
    <property type="match status" value="1"/>
</dbReference>
<dbReference type="AlphaFoldDB" id="A0A368NT25"/>
<keyword evidence="2" id="KW-1185">Reference proteome</keyword>
<dbReference type="RefSeq" id="WP_114336781.1">
    <property type="nucleotide sequence ID" value="NZ_QPID01000001.1"/>
</dbReference>
<dbReference type="EMBL" id="QPID01000001">
    <property type="protein sequence ID" value="RCU52874.1"/>
    <property type="molecule type" value="Genomic_DNA"/>
</dbReference>
<name>A0A368NT25_9GAMM</name>